<evidence type="ECO:0000313" key="3">
    <source>
        <dbReference type="Proteomes" id="UP000620075"/>
    </source>
</evidence>
<dbReference type="InterPro" id="IPR037205">
    <property type="entry name" value="ChaB_sf"/>
</dbReference>
<dbReference type="SUPFAM" id="SSF140376">
    <property type="entry name" value="ChaB-like"/>
    <property type="match status" value="1"/>
</dbReference>
<gene>
    <name evidence="2" type="ORF">JF888_12505</name>
</gene>
<dbReference type="Proteomes" id="UP000620075">
    <property type="component" value="Unassembled WGS sequence"/>
</dbReference>
<dbReference type="RefSeq" id="WP_338180873.1">
    <property type="nucleotide sequence ID" value="NZ_JAEKNQ010000048.1"/>
</dbReference>
<comment type="caution">
    <text evidence="2">The sequence shown here is derived from an EMBL/GenBank/DDBJ whole genome shotgun (WGS) entry which is preliminary data.</text>
</comment>
<organism evidence="2 3">
    <name type="scientific">Candidatus Dormiibacter inghamiae</name>
    <dbReference type="NCBI Taxonomy" id="3127013"/>
    <lineage>
        <taxon>Bacteria</taxon>
        <taxon>Bacillati</taxon>
        <taxon>Candidatus Dormiibacterota</taxon>
        <taxon>Candidatus Dormibacteria</taxon>
        <taxon>Candidatus Dormibacterales</taxon>
        <taxon>Candidatus Dormibacteraceae</taxon>
        <taxon>Candidatus Dormiibacter</taxon>
    </lineage>
</organism>
<feature type="region of interest" description="Disordered" evidence="1">
    <location>
        <begin position="1"/>
        <end position="27"/>
    </location>
</feature>
<dbReference type="EMBL" id="JAEKNQ010000048">
    <property type="protein sequence ID" value="MBJ7603996.1"/>
    <property type="molecule type" value="Genomic_DNA"/>
</dbReference>
<feature type="region of interest" description="Disordered" evidence="1">
    <location>
        <begin position="60"/>
        <end position="95"/>
    </location>
</feature>
<dbReference type="InterPro" id="IPR009317">
    <property type="entry name" value="ChaB"/>
</dbReference>
<protein>
    <submittedName>
        <fullName evidence="2">ChaB family protein</fullName>
    </submittedName>
</protein>
<evidence type="ECO:0000256" key="1">
    <source>
        <dbReference type="SAM" id="MobiDB-lite"/>
    </source>
</evidence>
<dbReference type="Pfam" id="PF06150">
    <property type="entry name" value="ChaB"/>
    <property type="match status" value="1"/>
</dbReference>
<sequence length="135" mass="15190">MPRRRAKQPSGAEELPSTLKRSDAKAQRTFVETHASAEEQYGEGERAYRTAWSALKHTHEKVGDHWEPKAEPGPSDPQAALSGEQARRAEKETFGGVDVLGHTRQELYERARSLGVKRASRMAKEELARAIQRKQ</sequence>
<reference evidence="2 3" key="1">
    <citation type="submission" date="2020-10" db="EMBL/GenBank/DDBJ databases">
        <title>Ca. Dormibacterota MAGs.</title>
        <authorList>
            <person name="Montgomery K."/>
        </authorList>
    </citation>
    <scope>NUCLEOTIDE SEQUENCE [LARGE SCALE GENOMIC DNA]</scope>
    <source>
        <strain evidence="2">SC8811_S16_3</strain>
    </source>
</reference>
<proteinExistence type="predicted"/>
<dbReference type="Gene3D" id="1.10.1740.70">
    <property type="entry name" value="ChaB"/>
    <property type="match status" value="1"/>
</dbReference>
<feature type="compositionally biased region" description="Basic and acidic residues" evidence="1">
    <location>
        <begin position="60"/>
        <end position="70"/>
    </location>
</feature>
<evidence type="ECO:0000313" key="2">
    <source>
        <dbReference type="EMBL" id="MBJ7603996.1"/>
    </source>
</evidence>
<name>A0A934NCY8_9BACT</name>
<accession>A0A934NCY8</accession>
<dbReference type="AlphaFoldDB" id="A0A934NCY8"/>